<dbReference type="Proteomes" id="UP000824241">
    <property type="component" value="Unassembled WGS sequence"/>
</dbReference>
<dbReference type="PANTHER" id="PTHR39196">
    <property type="entry name" value="PRIMOSOME, DNAD SUBUNIT"/>
    <property type="match status" value="1"/>
</dbReference>
<organism evidence="3 4">
    <name type="scientific">Candidatus Faecivivens stercoravium</name>
    <dbReference type="NCBI Taxonomy" id="2840803"/>
    <lineage>
        <taxon>Bacteria</taxon>
        <taxon>Bacillati</taxon>
        <taxon>Bacillota</taxon>
        <taxon>Clostridia</taxon>
        <taxon>Eubacteriales</taxon>
        <taxon>Oscillospiraceae</taxon>
        <taxon>Oscillospiraceae incertae sedis</taxon>
        <taxon>Candidatus Faecivivens</taxon>
    </lineage>
</organism>
<sequence length="326" mass="36201">MARAVGNGLRYFPKDVDYYMDDRIMDLLDAYGPLGQTIYDVMLTMVYREGYYLEMAPDRLARQIIRWIGSQWVESREKVVEVLGFIAEVGLIDEPLYRQGVITSAAIQRRYDEVAARRKTDRSKYWLLEAEPAAETETIAAKSAGCAAECVPNAAECAPNAPSAVPSAAETPLFAAESAQSKEKETRGNKTKAKETKQKESSAKEREREGKGAGLPAPRLPPSPAKRYGHYQNVLLPDDEYASLQSELGRSLPVYIDKLSAYMEAKGRDYPSHGATIRKWFTDDRLAGKVPRPPHQPSYDIEAFEAGGFELLDLPDWPADGKTAAG</sequence>
<evidence type="ECO:0000259" key="2">
    <source>
        <dbReference type="Pfam" id="PF14297"/>
    </source>
</evidence>
<evidence type="ECO:0000313" key="3">
    <source>
        <dbReference type="EMBL" id="HIR60840.1"/>
    </source>
</evidence>
<gene>
    <name evidence="3" type="ORF">IAB37_04620</name>
</gene>
<name>A0A9D1DX79_9FIRM</name>
<dbReference type="EMBL" id="DVHA01000152">
    <property type="protein sequence ID" value="HIR60840.1"/>
    <property type="molecule type" value="Genomic_DNA"/>
</dbReference>
<reference evidence="3" key="2">
    <citation type="journal article" date="2021" name="PeerJ">
        <title>Extensive microbial diversity within the chicken gut microbiome revealed by metagenomics and culture.</title>
        <authorList>
            <person name="Gilroy R."/>
            <person name="Ravi A."/>
            <person name="Getino M."/>
            <person name="Pursley I."/>
            <person name="Horton D.L."/>
            <person name="Alikhan N.F."/>
            <person name="Baker D."/>
            <person name="Gharbi K."/>
            <person name="Hall N."/>
            <person name="Watson M."/>
            <person name="Adriaenssens E.M."/>
            <person name="Foster-Nyarko E."/>
            <person name="Jarju S."/>
            <person name="Secka A."/>
            <person name="Antonio M."/>
            <person name="Oren A."/>
            <person name="Chaudhuri R.R."/>
            <person name="La Ragione R."/>
            <person name="Hildebrand F."/>
            <person name="Pallen M.J."/>
        </authorList>
    </citation>
    <scope>NUCLEOTIDE SEQUENCE</scope>
    <source>
        <strain evidence="3">CHK189-12415</strain>
    </source>
</reference>
<accession>A0A9D1DX79</accession>
<dbReference type="AlphaFoldDB" id="A0A9D1DX79"/>
<dbReference type="InterPro" id="IPR025400">
    <property type="entry name" value="Lin1244/Lin1753-like_N"/>
</dbReference>
<feature type="compositionally biased region" description="Basic and acidic residues" evidence="1">
    <location>
        <begin position="180"/>
        <end position="211"/>
    </location>
</feature>
<dbReference type="PANTHER" id="PTHR39196:SF1">
    <property type="entry name" value="PRIMOSOME, DNAD SUBUNIT"/>
    <property type="match status" value="1"/>
</dbReference>
<comment type="caution">
    <text evidence="3">The sequence shown here is derived from an EMBL/GenBank/DDBJ whole genome shotgun (WGS) entry which is preliminary data.</text>
</comment>
<reference evidence="3" key="1">
    <citation type="submission" date="2020-10" db="EMBL/GenBank/DDBJ databases">
        <authorList>
            <person name="Gilroy R."/>
        </authorList>
    </citation>
    <scope>NUCLEOTIDE SEQUENCE</scope>
    <source>
        <strain evidence="3">CHK189-12415</strain>
    </source>
</reference>
<evidence type="ECO:0000313" key="4">
    <source>
        <dbReference type="Proteomes" id="UP000824241"/>
    </source>
</evidence>
<feature type="domain" description="Lin1244/Lin1753-like N-terminal" evidence="2">
    <location>
        <begin position="11"/>
        <end position="107"/>
    </location>
</feature>
<proteinExistence type="predicted"/>
<dbReference type="Pfam" id="PF14297">
    <property type="entry name" value="Lin1244_N"/>
    <property type="match status" value="1"/>
</dbReference>
<protein>
    <submittedName>
        <fullName evidence="3">DUF4373 domain-containing protein</fullName>
    </submittedName>
</protein>
<feature type="region of interest" description="Disordered" evidence="1">
    <location>
        <begin position="176"/>
        <end position="224"/>
    </location>
</feature>
<evidence type="ECO:0000256" key="1">
    <source>
        <dbReference type="SAM" id="MobiDB-lite"/>
    </source>
</evidence>